<keyword evidence="8" id="KW-1185">Reference proteome</keyword>
<sequence length="170" mass="19045">MTPMSRTSVSSTQNPKAQAKRKEIPDISNTADKKLGSCRTIPTPSNNEDTRPTFEKSGIPDIVDVKASSGKVEDLSGIYDNRFGKPSVRKAQHPGLPHGSPVLKDECEIVIPTRAYVSDVCRHFTRGYCSRGARCPYIHYFNKYDEVNQNILRDISKGHYPKVKPRLLVQ</sequence>
<comment type="caution">
    <text evidence="7">The sequence shown here is derived from an EMBL/GenBank/DDBJ whole genome shotgun (WGS) entry which is preliminary data.</text>
</comment>
<dbReference type="Proteomes" id="UP001150266">
    <property type="component" value="Unassembled WGS sequence"/>
</dbReference>
<organism evidence="7 8">
    <name type="scientific">Lentinula aciculospora</name>
    <dbReference type="NCBI Taxonomy" id="153920"/>
    <lineage>
        <taxon>Eukaryota</taxon>
        <taxon>Fungi</taxon>
        <taxon>Dikarya</taxon>
        <taxon>Basidiomycota</taxon>
        <taxon>Agaricomycotina</taxon>
        <taxon>Agaricomycetes</taxon>
        <taxon>Agaricomycetidae</taxon>
        <taxon>Agaricales</taxon>
        <taxon>Marasmiineae</taxon>
        <taxon>Omphalotaceae</taxon>
        <taxon>Lentinula</taxon>
    </lineage>
</organism>
<evidence type="ECO:0000313" key="7">
    <source>
        <dbReference type="EMBL" id="KAJ4468735.1"/>
    </source>
</evidence>
<dbReference type="OrthoDB" id="411372at2759"/>
<evidence type="ECO:0000256" key="1">
    <source>
        <dbReference type="ARBA" id="ARBA00022723"/>
    </source>
</evidence>
<feature type="compositionally biased region" description="Polar residues" evidence="5">
    <location>
        <begin position="1"/>
        <end position="16"/>
    </location>
</feature>
<evidence type="ECO:0000313" key="8">
    <source>
        <dbReference type="Proteomes" id="UP001150266"/>
    </source>
</evidence>
<feature type="domain" description="C3H1-type" evidence="6">
    <location>
        <begin position="115"/>
        <end position="142"/>
    </location>
</feature>
<evidence type="ECO:0000256" key="2">
    <source>
        <dbReference type="ARBA" id="ARBA00022771"/>
    </source>
</evidence>
<dbReference type="EMBL" id="JAOTPV010000034">
    <property type="protein sequence ID" value="KAJ4468735.1"/>
    <property type="molecule type" value="Genomic_DNA"/>
</dbReference>
<evidence type="ECO:0000256" key="3">
    <source>
        <dbReference type="ARBA" id="ARBA00022833"/>
    </source>
</evidence>
<keyword evidence="3 4" id="KW-0862">Zinc</keyword>
<dbReference type="PROSITE" id="PS50103">
    <property type="entry name" value="ZF_C3H1"/>
    <property type="match status" value="1"/>
</dbReference>
<feature type="compositionally biased region" description="Basic and acidic residues" evidence="5">
    <location>
        <begin position="20"/>
        <end position="35"/>
    </location>
</feature>
<accession>A0A9W9DFZ2</accession>
<keyword evidence="2 4" id="KW-0863">Zinc-finger</keyword>
<name>A0A9W9DFZ2_9AGAR</name>
<dbReference type="InterPro" id="IPR000571">
    <property type="entry name" value="Znf_CCCH"/>
</dbReference>
<reference evidence="7" key="1">
    <citation type="submission" date="2022-08" db="EMBL/GenBank/DDBJ databases">
        <title>A Global Phylogenomic Analysis of the Shiitake Genus Lentinula.</title>
        <authorList>
            <consortium name="DOE Joint Genome Institute"/>
            <person name="Sierra-Patev S."/>
            <person name="Min B."/>
            <person name="Naranjo-Ortiz M."/>
            <person name="Looney B."/>
            <person name="Konkel Z."/>
            <person name="Slot J.C."/>
            <person name="Sakamoto Y."/>
            <person name="Steenwyk J.L."/>
            <person name="Rokas A."/>
            <person name="Carro J."/>
            <person name="Camarero S."/>
            <person name="Ferreira P."/>
            <person name="Molpeceres G."/>
            <person name="Ruiz-Duenas F.J."/>
            <person name="Serrano A."/>
            <person name="Henrissat B."/>
            <person name="Drula E."/>
            <person name="Hughes K.W."/>
            <person name="Mata J.L."/>
            <person name="Ishikawa N.K."/>
            <person name="Vargas-Isla R."/>
            <person name="Ushijima S."/>
            <person name="Smith C.A."/>
            <person name="Ahrendt S."/>
            <person name="Andreopoulos W."/>
            <person name="He G."/>
            <person name="Labutti K."/>
            <person name="Lipzen A."/>
            <person name="Ng V."/>
            <person name="Riley R."/>
            <person name="Sandor L."/>
            <person name="Barry K."/>
            <person name="Martinez A.T."/>
            <person name="Xiao Y."/>
            <person name="Gibbons J.G."/>
            <person name="Terashima K."/>
            <person name="Grigoriev I.V."/>
            <person name="Hibbett D.S."/>
        </authorList>
    </citation>
    <scope>NUCLEOTIDE SEQUENCE</scope>
    <source>
        <strain evidence="7">JLM2183</strain>
    </source>
</reference>
<dbReference type="Pfam" id="PF00642">
    <property type="entry name" value="zf-CCCH"/>
    <property type="match status" value="1"/>
</dbReference>
<gene>
    <name evidence="7" type="ORF">J3R30DRAFT_1600539</name>
</gene>
<evidence type="ECO:0000256" key="4">
    <source>
        <dbReference type="PROSITE-ProRule" id="PRU00723"/>
    </source>
</evidence>
<dbReference type="SUPFAM" id="SSF90229">
    <property type="entry name" value="CCCH zinc finger"/>
    <property type="match status" value="1"/>
</dbReference>
<proteinExistence type="predicted"/>
<evidence type="ECO:0000256" key="5">
    <source>
        <dbReference type="SAM" id="MobiDB-lite"/>
    </source>
</evidence>
<keyword evidence="1 4" id="KW-0479">Metal-binding</keyword>
<dbReference type="Gene3D" id="4.10.1000.10">
    <property type="entry name" value="Zinc finger, CCCH-type"/>
    <property type="match status" value="1"/>
</dbReference>
<evidence type="ECO:0000259" key="6">
    <source>
        <dbReference type="PROSITE" id="PS50103"/>
    </source>
</evidence>
<dbReference type="AlphaFoldDB" id="A0A9W9DFZ2"/>
<feature type="region of interest" description="Disordered" evidence="5">
    <location>
        <begin position="1"/>
        <end position="56"/>
    </location>
</feature>
<protein>
    <recommendedName>
        <fullName evidence="6">C3H1-type domain-containing protein</fullName>
    </recommendedName>
</protein>
<feature type="zinc finger region" description="C3H1-type" evidence="4">
    <location>
        <begin position="115"/>
        <end position="142"/>
    </location>
</feature>
<dbReference type="InterPro" id="IPR036855">
    <property type="entry name" value="Znf_CCCH_sf"/>
</dbReference>
<dbReference type="GO" id="GO:0008270">
    <property type="term" value="F:zinc ion binding"/>
    <property type="evidence" value="ECO:0007669"/>
    <property type="project" value="UniProtKB-KW"/>
</dbReference>
<dbReference type="SMART" id="SM00356">
    <property type="entry name" value="ZnF_C3H1"/>
    <property type="match status" value="1"/>
</dbReference>